<dbReference type="AlphaFoldDB" id="A0A9P6WM67"/>
<comment type="caution">
    <text evidence="2">The sequence shown here is derived from an EMBL/GenBank/DDBJ whole genome shotgun (WGS) entry which is preliminary data.</text>
</comment>
<gene>
    <name evidence="2" type="ORF">C6P40_004599</name>
</gene>
<keyword evidence="1" id="KW-0472">Membrane</keyword>
<sequence>MNAFIRIGKSQKSSPYLKHFGYRTIPLCRREFHNSVHFMNIKKESATQTQSQKKIVDEEKIPYYEIPGTDMNPHNYFYRVLAVPYMKFCGVIILTYYSLNGLWEYLESQQTIENTE</sequence>
<proteinExistence type="predicted"/>
<keyword evidence="1" id="KW-0812">Transmembrane</keyword>
<evidence type="ECO:0000256" key="1">
    <source>
        <dbReference type="SAM" id="Phobius"/>
    </source>
</evidence>
<name>A0A9P6WM67_9ASCO</name>
<dbReference type="EMBL" id="PUHW01000065">
    <property type="protein sequence ID" value="KAG0689700.1"/>
    <property type="molecule type" value="Genomic_DNA"/>
</dbReference>
<reference evidence="2" key="1">
    <citation type="submission" date="2020-11" db="EMBL/GenBank/DDBJ databases">
        <title>Kefir isolates.</title>
        <authorList>
            <person name="Marcisauskas S."/>
            <person name="Kim Y."/>
            <person name="Blasche S."/>
        </authorList>
    </citation>
    <scope>NUCLEOTIDE SEQUENCE</scope>
    <source>
        <strain evidence="2">Olga-1</strain>
    </source>
</reference>
<evidence type="ECO:0000313" key="2">
    <source>
        <dbReference type="EMBL" id="KAG0689700.1"/>
    </source>
</evidence>
<accession>A0A9P6WM67</accession>
<organism evidence="2 3">
    <name type="scientific">Pichia californica</name>
    <dbReference type="NCBI Taxonomy" id="460514"/>
    <lineage>
        <taxon>Eukaryota</taxon>
        <taxon>Fungi</taxon>
        <taxon>Dikarya</taxon>
        <taxon>Ascomycota</taxon>
        <taxon>Saccharomycotina</taxon>
        <taxon>Pichiomycetes</taxon>
        <taxon>Pichiales</taxon>
        <taxon>Pichiaceae</taxon>
        <taxon>Pichia</taxon>
    </lineage>
</organism>
<feature type="transmembrane region" description="Helical" evidence="1">
    <location>
        <begin position="76"/>
        <end position="99"/>
    </location>
</feature>
<evidence type="ECO:0000313" key="3">
    <source>
        <dbReference type="Proteomes" id="UP000697127"/>
    </source>
</evidence>
<keyword evidence="1" id="KW-1133">Transmembrane helix</keyword>
<dbReference type="Proteomes" id="UP000697127">
    <property type="component" value="Unassembled WGS sequence"/>
</dbReference>
<protein>
    <submittedName>
        <fullName evidence="2">Uncharacterized protein</fullName>
    </submittedName>
</protein>
<keyword evidence="3" id="KW-1185">Reference proteome</keyword>